<dbReference type="PANTHER" id="PTHR22851">
    <property type="entry name" value="U3 SMALL NUCLEOLAR RNA U3 SNORNA ASSOCIATED PROTEIN"/>
    <property type="match status" value="1"/>
</dbReference>
<dbReference type="AlphaFoldDB" id="A0A9P6ANY0"/>
<dbReference type="GO" id="GO:0000462">
    <property type="term" value="P:maturation of SSU-rRNA from tricistronic rRNA transcript (SSU-rRNA, 5.8S rRNA, LSU-rRNA)"/>
    <property type="evidence" value="ECO:0007669"/>
    <property type="project" value="TreeGrafter"/>
</dbReference>
<proteinExistence type="predicted"/>
<evidence type="ECO:0000256" key="3">
    <source>
        <dbReference type="ARBA" id="ARBA00022737"/>
    </source>
</evidence>
<dbReference type="InterPro" id="IPR007287">
    <property type="entry name" value="Sof1"/>
</dbReference>
<evidence type="ECO:0000313" key="7">
    <source>
        <dbReference type="EMBL" id="KAF9508934.1"/>
    </source>
</evidence>
<feature type="compositionally biased region" description="Basic and acidic residues" evidence="5">
    <location>
        <begin position="509"/>
        <end position="527"/>
    </location>
</feature>
<keyword evidence="4" id="KW-0539">Nucleus</keyword>
<dbReference type="InterPro" id="IPR051733">
    <property type="entry name" value="WD_repeat_DCAF13/WDSOF1"/>
</dbReference>
<feature type="region of interest" description="Disordered" evidence="5">
    <location>
        <begin position="498"/>
        <end position="527"/>
    </location>
</feature>
<dbReference type="GO" id="GO:0032040">
    <property type="term" value="C:small-subunit processome"/>
    <property type="evidence" value="ECO:0007669"/>
    <property type="project" value="TreeGrafter"/>
</dbReference>
<organism evidence="7 8">
    <name type="scientific">Hydnum rufescens UP504</name>
    <dbReference type="NCBI Taxonomy" id="1448309"/>
    <lineage>
        <taxon>Eukaryota</taxon>
        <taxon>Fungi</taxon>
        <taxon>Dikarya</taxon>
        <taxon>Basidiomycota</taxon>
        <taxon>Agaricomycotina</taxon>
        <taxon>Agaricomycetes</taxon>
        <taxon>Cantharellales</taxon>
        <taxon>Hydnaceae</taxon>
        <taxon>Hydnum</taxon>
    </lineage>
</organism>
<name>A0A9P6ANY0_9AGAM</name>
<keyword evidence="3" id="KW-0677">Repeat</keyword>
<feature type="domain" description="Sof1-like protein" evidence="6">
    <location>
        <begin position="430"/>
        <end position="523"/>
    </location>
</feature>
<evidence type="ECO:0000256" key="2">
    <source>
        <dbReference type="ARBA" id="ARBA00022574"/>
    </source>
</evidence>
<comment type="caution">
    <text evidence="7">The sequence shown here is derived from an EMBL/GenBank/DDBJ whole genome shotgun (WGS) entry which is preliminary data.</text>
</comment>
<evidence type="ECO:0000256" key="1">
    <source>
        <dbReference type="ARBA" id="ARBA00004604"/>
    </source>
</evidence>
<protein>
    <recommendedName>
        <fullName evidence="6">Sof1-like protein domain-containing protein</fullName>
    </recommendedName>
</protein>
<reference evidence="7" key="1">
    <citation type="journal article" date="2020" name="Nat. Commun.">
        <title>Large-scale genome sequencing of mycorrhizal fungi provides insights into the early evolution of symbiotic traits.</title>
        <authorList>
            <person name="Miyauchi S."/>
            <person name="Kiss E."/>
            <person name="Kuo A."/>
            <person name="Drula E."/>
            <person name="Kohler A."/>
            <person name="Sanchez-Garcia M."/>
            <person name="Morin E."/>
            <person name="Andreopoulos B."/>
            <person name="Barry K.W."/>
            <person name="Bonito G."/>
            <person name="Buee M."/>
            <person name="Carver A."/>
            <person name="Chen C."/>
            <person name="Cichocki N."/>
            <person name="Clum A."/>
            <person name="Culley D."/>
            <person name="Crous P.W."/>
            <person name="Fauchery L."/>
            <person name="Girlanda M."/>
            <person name="Hayes R.D."/>
            <person name="Keri Z."/>
            <person name="LaButti K."/>
            <person name="Lipzen A."/>
            <person name="Lombard V."/>
            <person name="Magnuson J."/>
            <person name="Maillard F."/>
            <person name="Murat C."/>
            <person name="Nolan M."/>
            <person name="Ohm R.A."/>
            <person name="Pangilinan J."/>
            <person name="Pereira M.F."/>
            <person name="Perotto S."/>
            <person name="Peter M."/>
            <person name="Pfister S."/>
            <person name="Riley R."/>
            <person name="Sitrit Y."/>
            <person name="Stielow J.B."/>
            <person name="Szollosi G."/>
            <person name="Zifcakova L."/>
            <person name="Stursova M."/>
            <person name="Spatafora J.W."/>
            <person name="Tedersoo L."/>
            <person name="Vaario L.M."/>
            <person name="Yamada A."/>
            <person name="Yan M."/>
            <person name="Wang P."/>
            <person name="Xu J."/>
            <person name="Bruns T."/>
            <person name="Baldrian P."/>
            <person name="Vilgalys R."/>
            <person name="Dunand C."/>
            <person name="Henrissat B."/>
            <person name="Grigoriev I.V."/>
            <person name="Hibbett D."/>
            <person name="Nagy L.G."/>
            <person name="Martin F.M."/>
        </authorList>
    </citation>
    <scope>NUCLEOTIDE SEQUENCE</scope>
    <source>
        <strain evidence="7">UP504</strain>
    </source>
</reference>
<comment type="subcellular location">
    <subcellularLocation>
        <location evidence="1">Nucleus</location>
        <location evidence="1">Nucleolus</location>
    </subcellularLocation>
</comment>
<dbReference type="EMBL" id="MU129046">
    <property type="protein sequence ID" value="KAF9508934.1"/>
    <property type="molecule type" value="Genomic_DNA"/>
</dbReference>
<evidence type="ECO:0000256" key="4">
    <source>
        <dbReference type="ARBA" id="ARBA00023242"/>
    </source>
</evidence>
<keyword evidence="8" id="KW-1185">Reference proteome</keyword>
<gene>
    <name evidence="7" type="ORF">BS47DRAFT_1397313</name>
</gene>
<evidence type="ECO:0000313" key="8">
    <source>
        <dbReference type="Proteomes" id="UP000886523"/>
    </source>
</evidence>
<evidence type="ECO:0000256" key="5">
    <source>
        <dbReference type="SAM" id="MobiDB-lite"/>
    </source>
</evidence>
<dbReference type="Pfam" id="PF04158">
    <property type="entry name" value="Sof1"/>
    <property type="match status" value="1"/>
</dbReference>
<dbReference type="OrthoDB" id="10249065at2759"/>
<sequence length="527" mass="59165">MVLGVDCCKRALHDCLSRRPAGQCSALTMPWAVPGPLEEMGYRGNVNAMGSDMRGWLGLREMRSDGHVSYSKPDLGRLRRGSLGEAWESPPARDWGPDTSTVREDSFMGDIALLESELPRCWGAPLHMGFELGRDLHRRRQVRGVEHSSSHLPTSTADRILRRNLALFLNNLFQLHPFKLPMKSLSKERLSHCYRFCRIRPEACPDLCSVSRLTTALTLLLRMSARYQESSGKEMALTFIAFPIETRIILPRSLFSLHLPQIAEACCRPGIRFLSDIPPVFQRISVVHDTTLRQMTSLTVSLAAAARPDTLLQRVPRLPNLSIHAFDNSANEEALEANGGLGRLSPLAQINLKYIAISPAHLTTSPFTFQNLPNVSDLAICAPDRRDSSVADHLPIIFSKFGRDEEALKANEEALEIRSDVGNLHLLKGHASEKLGIIDGRERAATAYRAKLGEKWKYDPEVGKIERYVNVQPRCNVDICQNPFNTAKLTQTMLDAERVKEDRRRKHSRTGETEPKAERRKVVAEQT</sequence>
<evidence type="ECO:0000259" key="6">
    <source>
        <dbReference type="Pfam" id="PF04158"/>
    </source>
</evidence>
<accession>A0A9P6ANY0</accession>
<keyword evidence="2" id="KW-0853">WD repeat</keyword>
<dbReference type="Proteomes" id="UP000886523">
    <property type="component" value="Unassembled WGS sequence"/>
</dbReference>
<dbReference type="PANTHER" id="PTHR22851:SF0">
    <property type="entry name" value="DDB1- AND CUL4-ASSOCIATED FACTOR 13"/>
    <property type="match status" value="1"/>
</dbReference>